<feature type="region of interest" description="Disordered" evidence="1">
    <location>
        <begin position="1"/>
        <end position="25"/>
    </location>
</feature>
<dbReference type="Proteomes" id="UP000314294">
    <property type="component" value="Unassembled WGS sequence"/>
</dbReference>
<feature type="region of interest" description="Disordered" evidence="1">
    <location>
        <begin position="60"/>
        <end position="89"/>
    </location>
</feature>
<accession>A0A4Z2F952</accession>
<name>A0A4Z2F952_9TELE</name>
<protein>
    <submittedName>
        <fullName evidence="2">Uncharacterized protein</fullName>
    </submittedName>
</protein>
<sequence>MNTYCSCNTATNQGSGRDPRPPIRGQLTSVWTMDRRCERISATRPSTSATSCSLTSCSRRSRAMKVPVRPTPALRRRSRLPTPGKAKSPGVSTVLLLAMELLD</sequence>
<reference evidence="2 3" key="1">
    <citation type="submission" date="2019-03" db="EMBL/GenBank/DDBJ databases">
        <title>First draft genome of Liparis tanakae, snailfish: a comprehensive survey of snailfish specific genes.</title>
        <authorList>
            <person name="Kim W."/>
            <person name="Song I."/>
            <person name="Jeong J.-H."/>
            <person name="Kim D."/>
            <person name="Kim S."/>
            <person name="Ryu S."/>
            <person name="Song J.Y."/>
            <person name="Lee S.K."/>
        </authorList>
    </citation>
    <scope>NUCLEOTIDE SEQUENCE [LARGE SCALE GENOMIC DNA]</scope>
    <source>
        <tissue evidence="2">Muscle</tissue>
    </source>
</reference>
<evidence type="ECO:0000256" key="1">
    <source>
        <dbReference type="SAM" id="MobiDB-lite"/>
    </source>
</evidence>
<organism evidence="2 3">
    <name type="scientific">Liparis tanakae</name>
    <name type="common">Tanaka's snailfish</name>
    <dbReference type="NCBI Taxonomy" id="230148"/>
    <lineage>
        <taxon>Eukaryota</taxon>
        <taxon>Metazoa</taxon>
        <taxon>Chordata</taxon>
        <taxon>Craniata</taxon>
        <taxon>Vertebrata</taxon>
        <taxon>Euteleostomi</taxon>
        <taxon>Actinopterygii</taxon>
        <taxon>Neopterygii</taxon>
        <taxon>Teleostei</taxon>
        <taxon>Neoteleostei</taxon>
        <taxon>Acanthomorphata</taxon>
        <taxon>Eupercaria</taxon>
        <taxon>Perciformes</taxon>
        <taxon>Cottioidei</taxon>
        <taxon>Cottales</taxon>
        <taxon>Liparidae</taxon>
        <taxon>Liparis</taxon>
    </lineage>
</organism>
<keyword evidence="3" id="KW-1185">Reference proteome</keyword>
<gene>
    <name evidence="2" type="ORF">EYF80_052427</name>
</gene>
<evidence type="ECO:0000313" key="2">
    <source>
        <dbReference type="EMBL" id="TNN37403.1"/>
    </source>
</evidence>
<dbReference type="AlphaFoldDB" id="A0A4Z2F952"/>
<feature type="compositionally biased region" description="Polar residues" evidence="1">
    <location>
        <begin position="1"/>
        <end position="15"/>
    </location>
</feature>
<dbReference type="EMBL" id="SRLO01001493">
    <property type="protein sequence ID" value="TNN37403.1"/>
    <property type="molecule type" value="Genomic_DNA"/>
</dbReference>
<proteinExistence type="predicted"/>
<evidence type="ECO:0000313" key="3">
    <source>
        <dbReference type="Proteomes" id="UP000314294"/>
    </source>
</evidence>
<comment type="caution">
    <text evidence="2">The sequence shown here is derived from an EMBL/GenBank/DDBJ whole genome shotgun (WGS) entry which is preliminary data.</text>
</comment>